<dbReference type="PROSITE" id="PS51465">
    <property type="entry name" value="KAZAL_2"/>
    <property type="match status" value="1"/>
</dbReference>
<dbReference type="OrthoDB" id="88853at2759"/>
<dbReference type="AlphaFoldDB" id="K0TQQ4"/>
<dbReference type="SMART" id="SM00280">
    <property type="entry name" value="KAZAL"/>
    <property type="match status" value="1"/>
</dbReference>
<dbReference type="Pfam" id="PF00050">
    <property type="entry name" value="Kazal_1"/>
    <property type="match status" value="1"/>
</dbReference>
<keyword evidence="4" id="KW-1185">Reference proteome</keyword>
<evidence type="ECO:0000313" key="3">
    <source>
        <dbReference type="EMBL" id="EJK76452.1"/>
    </source>
</evidence>
<evidence type="ECO:0000313" key="4">
    <source>
        <dbReference type="Proteomes" id="UP000266841"/>
    </source>
</evidence>
<organism evidence="3 4">
    <name type="scientific">Thalassiosira oceanica</name>
    <name type="common">Marine diatom</name>
    <dbReference type="NCBI Taxonomy" id="159749"/>
    <lineage>
        <taxon>Eukaryota</taxon>
        <taxon>Sar</taxon>
        <taxon>Stramenopiles</taxon>
        <taxon>Ochrophyta</taxon>
        <taxon>Bacillariophyta</taxon>
        <taxon>Coscinodiscophyceae</taxon>
        <taxon>Thalassiosirophycidae</taxon>
        <taxon>Thalassiosirales</taxon>
        <taxon>Thalassiosiraceae</taxon>
        <taxon>Thalassiosira</taxon>
    </lineage>
</organism>
<dbReference type="InterPro" id="IPR002350">
    <property type="entry name" value="Kazal_dom"/>
</dbReference>
<name>K0TQQ4_THAOC</name>
<evidence type="ECO:0000259" key="2">
    <source>
        <dbReference type="PROSITE" id="PS51465"/>
    </source>
</evidence>
<reference evidence="3 4" key="1">
    <citation type="journal article" date="2012" name="Genome Biol.">
        <title>Genome and low-iron response of an oceanic diatom adapted to chronic iron limitation.</title>
        <authorList>
            <person name="Lommer M."/>
            <person name="Specht M."/>
            <person name="Roy A.S."/>
            <person name="Kraemer L."/>
            <person name="Andreson R."/>
            <person name="Gutowska M.A."/>
            <person name="Wolf J."/>
            <person name="Bergner S.V."/>
            <person name="Schilhabel M.B."/>
            <person name="Klostermeier U.C."/>
            <person name="Beiko R.G."/>
            <person name="Rosenstiel P."/>
            <person name="Hippler M."/>
            <person name="Laroche J."/>
        </authorList>
    </citation>
    <scope>NUCLEOTIDE SEQUENCE [LARGE SCALE GENOMIC DNA]</scope>
    <source>
        <strain evidence="3 4">CCMP1005</strain>
    </source>
</reference>
<feature type="domain" description="Kazal-like" evidence="2">
    <location>
        <begin position="132"/>
        <end position="184"/>
    </location>
</feature>
<protein>
    <recommendedName>
        <fullName evidence="2">Kazal-like domain-containing protein</fullName>
    </recommendedName>
</protein>
<comment type="caution">
    <text evidence="3">The sequence shown here is derived from an EMBL/GenBank/DDBJ whole genome shotgun (WGS) entry which is preliminary data.</text>
</comment>
<gene>
    <name evidence="3" type="ORF">THAOC_01786</name>
</gene>
<dbReference type="SUPFAM" id="SSF100895">
    <property type="entry name" value="Kazal-type serine protease inhibitors"/>
    <property type="match status" value="1"/>
</dbReference>
<sequence>MKFTLLTVIAAPLAAWAQGSSSSGDEPAVPAVLLRGSGAMIATDGADSAPAFGIPEFLSKSCTEAQNCNHCKKYCSSDQQKKDCKKCLCDGKCSNWPPSSGGDRDDRCFLKDDDCKNGLYCQVGNYACSEESNPSGRCAEVAGKGAPCPMIYAPVCGCNGKTYDNECLARADGANIAKNEKCGIPGNGGAECYLNDKNFCTEGLFCRVGNYACGEEDNPRGRCYPKPQMCSYELHEIW</sequence>
<dbReference type="InterPro" id="IPR036058">
    <property type="entry name" value="Kazal_dom_sf"/>
</dbReference>
<evidence type="ECO:0000256" key="1">
    <source>
        <dbReference type="SAM" id="SignalP"/>
    </source>
</evidence>
<accession>K0TQQ4</accession>
<dbReference type="Proteomes" id="UP000266841">
    <property type="component" value="Unassembled WGS sequence"/>
</dbReference>
<feature type="signal peptide" evidence="1">
    <location>
        <begin position="1"/>
        <end position="17"/>
    </location>
</feature>
<feature type="chain" id="PRO_5003841963" description="Kazal-like domain-containing protein" evidence="1">
    <location>
        <begin position="18"/>
        <end position="238"/>
    </location>
</feature>
<dbReference type="Gene3D" id="3.30.60.30">
    <property type="match status" value="1"/>
</dbReference>
<keyword evidence="1" id="KW-0732">Signal</keyword>
<proteinExistence type="predicted"/>
<dbReference type="EMBL" id="AGNL01002129">
    <property type="protein sequence ID" value="EJK76452.1"/>
    <property type="molecule type" value="Genomic_DNA"/>
</dbReference>